<dbReference type="EMBL" id="JBHTJN010000012">
    <property type="protein sequence ID" value="MFD0966745.1"/>
    <property type="molecule type" value="Genomic_DNA"/>
</dbReference>
<dbReference type="InterPro" id="IPR011009">
    <property type="entry name" value="Kinase-like_dom_sf"/>
</dbReference>
<name>A0ABW3I9Y3_9PAST</name>
<dbReference type="SUPFAM" id="SSF56112">
    <property type="entry name" value="Protein kinase-like (PK-like)"/>
    <property type="match status" value="1"/>
</dbReference>
<protein>
    <submittedName>
        <fullName evidence="2">Kinase</fullName>
    </submittedName>
</protein>
<dbReference type="RefSeq" id="WP_380821423.1">
    <property type="nucleotide sequence ID" value="NZ_JBHTJN010000012.1"/>
</dbReference>
<dbReference type="Gene3D" id="1.10.510.10">
    <property type="entry name" value="Transferase(Phosphotransferase) domain 1"/>
    <property type="match status" value="1"/>
</dbReference>
<sequence>MQKVFDVNHISVGLDKKFGSGGEADIFSLKAKPNILFKRYHQRVLDKRGQELSRKVEAMRHIAIFRNNPSLSWPKISLYNNRRQWVGYAMSRKNGIKFNSLSPMEYKNHIPDMDRLHLVNYLIQFVRLVSELHAQKVMIGDYNLNNILINLKTHQVILLDCDSFQIDTSESFFQCLVGSPDTTPREHQGVPFETVACRTSESERFSIAVLIFQVLMNWRHPFDMIGGESRAQNIKNGTFPYTKDSGSKVPKGNALQMWRNLPYGIRTLFIRTFTEGMDNPKARATLSEWIKELRIYYKKMQQGELSKELSGLAPSNQTAKQNQLSAQLPKPMQTASKIGSLFNNIFK</sequence>
<proteinExistence type="predicted"/>
<evidence type="ECO:0000259" key="1">
    <source>
        <dbReference type="PROSITE" id="PS50011"/>
    </source>
</evidence>
<accession>A0ABW3I9Y3</accession>
<organism evidence="2 3">
    <name type="scientific">Seminibacterium arietis</name>
    <dbReference type="NCBI Taxonomy" id="1173502"/>
    <lineage>
        <taxon>Bacteria</taxon>
        <taxon>Pseudomonadati</taxon>
        <taxon>Pseudomonadota</taxon>
        <taxon>Gammaproteobacteria</taxon>
        <taxon>Pasteurellales</taxon>
        <taxon>Pasteurellaceae</taxon>
        <taxon>Seminibacterium</taxon>
    </lineage>
</organism>
<keyword evidence="2" id="KW-0418">Kinase</keyword>
<dbReference type="GO" id="GO:0016301">
    <property type="term" value="F:kinase activity"/>
    <property type="evidence" value="ECO:0007669"/>
    <property type="project" value="UniProtKB-KW"/>
</dbReference>
<reference evidence="3" key="1">
    <citation type="journal article" date="2019" name="Int. J. Syst. Evol. Microbiol.">
        <title>The Global Catalogue of Microorganisms (GCM) 10K type strain sequencing project: providing services to taxonomists for standard genome sequencing and annotation.</title>
        <authorList>
            <consortium name="The Broad Institute Genomics Platform"/>
            <consortium name="The Broad Institute Genome Sequencing Center for Infectious Disease"/>
            <person name="Wu L."/>
            <person name="Ma J."/>
        </authorList>
    </citation>
    <scope>NUCLEOTIDE SEQUENCE [LARGE SCALE GENOMIC DNA]</scope>
    <source>
        <strain evidence="3">CCUG 61707</strain>
    </source>
</reference>
<keyword evidence="2" id="KW-0808">Transferase</keyword>
<evidence type="ECO:0000313" key="3">
    <source>
        <dbReference type="Proteomes" id="UP001596996"/>
    </source>
</evidence>
<gene>
    <name evidence="2" type="ORF">ACFQ02_07825</name>
</gene>
<keyword evidence="3" id="KW-1185">Reference proteome</keyword>
<comment type="caution">
    <text evidence="2">The sequence shown here is derived from an EMBL/GenBank/DDBJ whole genome shotgun (WGS) entry which is preliminary data.</text>
</comment>
<dbReference type="InterPro" id="IPR000719">
    <property type="entry name" value="Prot_kinase_dom"/>
</dbReference>
<evidence type="ECO:0000313" key="2">
    <source>
        <dbReference type="EMBL" id="MFD0966745.1"/>
    </source>
</evidence>
<feature type="domain" description="Protein kinase" evidence="1">
    <location>
        <begin position="12"/>
        <end position="297"/>
    </location>
</feature>
<dbReference type="PROSITE" id="PS50011">
    <property type="entry name" value="PROTEIN_KINASE_DOM"/>
    <property type="match status" value="1"/>
</dbReference>
<dbReference type="Proteomes" id="UP001596996">
    <property type="component" value="Unassembled WGS sequence"/>
</dbReference>